<evidence type="ECO:0000256" key="1">
    <source>
        <dbReference type="SAM" id="Phobius"/>
    </source>
</evidence>
<dbReference type="EMBL" id="HE573027">
    <property type="protein sequence ID" value="CCC52814.1"/>
    <property type="molecule type" value="Genomic_DNA"/>
</dbReference>
<reference evidence="2" key="1">
    <citation type="journal article" date="2012" name="Proc. Natl. Acad. Sci. U.S.A.">
        <title>Antigenic diversity is generated by distinct evolutionary mechanisms in African trypanosome species.</title>
        <authorList>
            <person name="Jackson A.P."/>
            <person name="Berry A."/>
            <person name="Aslett M."/>
            <person name="Allison H.C."/>
            <person name="Burton P."/>
            <person name="Vavrova-Anderson J."/>
            <person name="Brown R."/>
            <person name="Browne H."/>
            <person name="Corton N."/>
            <person name="Hauser H."/>
            <person name="Gamble J."/>
            <person name="Gilderthorp R."/>
            <person name="Marcello L."/>
            <person name="McQuillan J."/>
            <person name="Otto T.D."/>
            <person name="Quail M.A."/>
            <person name="Sanders M.J."/>
            <person name="van Tonder A."/>
            <person name="Ginger M.L."/>
            <person name="Field M.C."/>
            <person name="Barry J.D."/>
            <person name="Hertz-Fowler C."/>
            <person name="Berriman M."/>
        </authorList>
    </citation>
    <scope>NUCLEOTIDE SEQUENCE</scope>
    <source>
        <strain evidence="2">Y486</strain>
    </source>
</reference>
<evidence type="ECO:0000313" key="2">
    <source>
        <dbReference type="EMBL" id="CCC52814.1"/>
    </source>
</evidence>
<keyword evidence="1" id="KW-1133">Transmembrane helix</keyword>
<dbReference type="AlphaFoldDB" id="G0UAI1"/>
<name>G0UAI1_TRYVY</name>
<proteinExistence type="predicted"/>
<gene>
    <name evidence="2" type="ORF">TVY486_1102980</name>
</gene>
<accession>G0UAI1</accession>
<protein>
    <submittedName>
        <fullName evidence="2">Uncharacterized protein</fullName>
    </submittedName>
</protein>
<keyword evidence="1" id="KW-0812">Transmembrane</keyword>
<dbReference type="VEuPathDB" id="TriTrypDB:TvY486_1102980"/>
<keyword evidence="1" id="KW-0472">Membrane</keyword>
<feature type="transmembrane region" description="Helical" evidence="1">
    <location>
        <begin position="37"/>
        <end position="61"/>
    </location>
</feature>
<organism evidence="2">
    <name type="scientific">Trypanosoma vivax (strain Y486)</name>
    <dbReference type="NCBI Taxonomy" id="1055687"/>
    <lineage>
        <taxon>Eukaryota</taxon>
        <taxon>Discoba</taxon>
        <taxon>Euglenozoa</taxon>
        <taxon>Kinetoplastea</taxon>
        <taxon>Metakinetoplastina</taxon>
        <taxon>Trypanosomatida</taxon>
        <taxon>Trypanosomatidae</taxon>
        <taxon>Trypanosoma</taxon>
        <taxon>Duttonella</taxon>
    </lineage>
</organism>
<sequence>MRHLGVGVAPSRAHRTTESHLLTLSPCSPPPPFHAVFFFFFKFLFLLCIHFLFNCLFHLLLRSSHLSVIDTVFSFPMPHPSSWSVRTKPRSIPSFPWQGDNCFKGHGGFCGGRRAS</sequence>